<protein>
    <recommendedName>
        <fullName evidence="4">Alanine racemase</fullName>
        <ecNumber evidence="4">5.1.1.1</ecNumber>
    </recommendedName>
</protein>
<dbReference type="EC" id="5.1.1.1" evidence="4"/>
<organism evidence="6 7">
    <name type="scientific">Paenalcaligenes hermetiae</name>
    <dbReference type="NCBI Taxonomy" id="1157987"/>
    <lineage>
        <taxon>Bacteria</taxon>
        <taxon>Pseudomonadati</taxon>
        <taxon>Pseudomonadota</taxon>
        <taxon>Betaproteobacteria</taxon>
        <taxon>Burkholderiales</taxon>
        <taxon>Alcaligenaceae</taxon>
        <taxon>Paenalcaligenes</taxon>
    </lineage>
</organism>
<feature type="binding site" evidence="4">
    <location>
        <position position="140"/>
    </location>
    <ligand>
        <name>substrate</name>
    </ligand>
</feature>
<comment type="caution">
    <text evidence="6">The sequence shown here is derived from an EMBL/GenBank/DDBJ whole genome shotgun (WGS) entry which is preliminary data.</text>
</comment>
<evidence type="ECO:0000313" key="6">
    <source>
        <dbReference type="EMBL" id="GAA5087940.1"/>
    </source>
</evidence>
<dbReference type="Gene3D" id="3.20.20.10">
    <property type="entry name" value="Alanine racemase"/>
    <property type="match status" value="1"/>
</dbReference>
<comment type="function">
    <text evidence="4">Catalyzes the interconversion of L-alanine and D-alanine. May also act on other amino acids.</text>
</comment>
<comment type="pathway">
    <text evidence="4">Amino-acid biosynthesis; D-alanine biosynthesis; D-alanine from L-alanine: step 1/1.</text>
</comment>
<dbReference type="SMART" id="SM01005">
    <property type="entry name" value="Ala_racemase_C"/>
    <property type="match status" value="1"/>
</dbReference>
<dbReference type="Proteomes" id="UP001500227">
    <property type="component" value="Unassembled WGS sequence"/>
</dbReference>
<keyword evidence="2 4" id="KW-0663">Pyridoxal phosphate</keyword>
<feature type="binding site" evidence="4">
    <location>
        <position position="320"/>
    </location>
    <ligand>
        <name>substrate</name>
    </ligand>
</feature>
<dbReference type="PANTHER" id="PTHR30511">
    <property type="entry name" value="ALANINE RACEMASE"/>
    <property type="match status" value="1"/>
</dbReference>
<dbReference type="RefSeq" id="WP_300647871.1">
    <property type="nucleotide sequence ID" value="NZ_BAABKD010000008.1"/>
</dbReference>
<dbReference type="InterPro" id="IPR009006">
    <property type="entry name" value="Ala_racemase/Decarboxylase_C"/>
</dbReference>
<dbReference type="PROSITE" id="PS00395">
    <property type="entry name" value="ALANINE_RACEMASE"/>
    <property type="match status" value="1"/>
</dbReference>
<comment type="cofactor">
    <cofactor evidence="1 4">
        <name>pyridoxal 5'-phosphate</name>
        <dbReference type="ChEBI" id="CHEBI:597326"/>
    </cofactor>
</comment>
<feature type="modified residue" description="N6-(pyridoxal phosphate)lysine" evidence="4">
    <location>
        <position position="44"/>
    </location>
</feature>
<keyword evidence="3 4" id="KW-0413">Isomerase</keyword>
<evidence type="ECO:0000256" key="1">
    <source>
        <dbReference type="ARBA" id="ARBA00001933"/>
    </source>
</evidence>
<reference evidence="7" key="1">
    <citation type="journal article" date="2019" name="Int. J. Syst. Evol. Microbiol.">
        <title>The Global Catalogue of Microorganisms (GCM) 10K type strain sequencing project: providing services to taxonomists for standard genome sequencing and annotation.</title>
        <authorList>
            <consortium name="The Broad Institute Genomics Platform"/>
            <consortium name="The Broad Institute Genome Sequencing Center for Infectious Disease"/>
            <person name="Wu L."/>
            <person name="Ma J."/>
        </authorList>
    </citation>
    <scope>NUCLEOTIDE SEQUENCE [LARGE SCALE GENOMIC DNA]</scope>
    <source>
        <strain evidence="7">JCM 18423</strain>
    </source>
</reference>
<dbReference type="InterPro" id="IPR020622">
    <property type="entry name" value="Ala_racemase_pyridoxalP-BS"/>
</dbReference>
<feature type="active site" description="Proton acceptor; specific for L-alanine" evidence="4">
    <location>
        <position position="272"/>
    </location>
</feature>
<evidence type="ECO:0000256" key="2">
    <source>
        <dbReference type="ARBA" id="ARBA00022898"/>
    </source>
</evidence>
<proteinExistence type="inferred from homology"/>
<dbReference type="CDD" id="cd06827">
    <property type="entry name" value="PLPDE_III_AR_proteobact"/>
    <property type="match status" value="1"/>
</dbReference>
<evidence type="ECO:0000256" key="3">
    <source>
        <dbReference type="ARBA" id="ARBA00023235"/>
    </source>
</evidence>
<dbReference type="Pfam" id="PF00842">
    <property type="entry name" value="Ala_racemase_C"/>
    <property type="match status" value="1"/>
</dbReference>
<accession>A0ABP9M219</accession>
<dbReference type="InterPro" id="IPR001608">
    <property type="entry name" value="Ala_racemase_N"/>
</dbReference>
<dbReference type="Pfam" id="PF01168">
    <property type="entry name" value="Ala_racemase_N"/>
    <property type="match status" value="1"/>
</dbReference>
<name>A0ABP9M219_9BURK</name>
<dbReference type="SUPFAM" id="SSF50621">
    <property type="entry name" value="Alanine racemase C-terminal domain-like"/>
    <property type="match status" value="1"/>
</dbReference>
<feature type="domain" description="Alanine racemase C-terminal" evidence="5">
    <location>
        <begin position="251"/>
        <end position="376"/>
    </location>
</feature>
<dbReference type="Gene3D" id="2.40.37.10">
    <property type="entry name" value="Lyase, Ornithine Decarboxylase, Chain A, domain 1"/>
    <property type="match status" value="1"/>
</dbReference>
<dbReference type="PRINTS" id="PR00992">
    <property type="entry name" value="ALARACEMASE"/>
</dbReference>
<sequence>MPRPIAVQISIAAMRHNLAHIRSTLHHQVAPLGRPAPFIWAVIKANAYGHGIDQAVKGFAQADGLALLDINEAIRCRELGWTKPIMLLEGFFSIEDLAVLDEYTLTTVIHHWEQITWLKQAPRLRRPVAVMAKLNTGMNRLGFAPEQFERAYQALLELQQEGVISSLGKMTHFARADDDPSITYQQLLCFNTVTGALPGAISVCNSAGTLTASLQQHLPDHTEQWVRPGVCLYGASPFAAVSAHELGLQPAQTLMAEIISVRDIAAHQGVGYGHHFISPKPMRLGVVACGYADGYPRHAPSGTPIMVDGQLTRLVGRVSMDMLMVDLTDITSAQVGSQVVLWGQNGPSVDEVAQAAGTIGYELLCAVAARVPRQIIE</sequence>
<dbReference type="InterPro" id="IPR000821">
    <property type="entry name" value="Ala_racemase"/>
</dbReference>
<comment type="similarity">
    <text evidence="4">Belongs to the alanine racemase family.</text>
</comment>
<dbReference type="HAMAP" id="MF_01201">
    <property type="entry name" value="Ala_racemase"/>
    <property type="match status" value="1"/>
</dbReference>
<feature type="active site" description="Proton acceptor; specific for D-alanine" evidence="4">
    <location>
        <position position="44"/>
    </location>
</feature>
<dbReference type="NCBIfam" id="TIGR00492">
    <property type="entry name" value="alr"/>
    <property type="match status" value="1"/>
</dbReference>
<dbReference type="InterPro" id="IPR011079">
    <property type="entry name" value="Ala_racemase_C"/>
</dbReference>
<dbReference type="InterPro" id="IPR029066">
    <property type="entry name" value="PLP-binding_barrel"/>
</dbReference>
<evidence type="ECO:0000256" key="4">
    <source>
        <dbReference type="HAMAP-Rule" id="MF_01201"/>
    </source>
</evidence>
<dbReference type="EMBL" id="BAABKD010000008">
    <property type="protein sequence ID" value="GAA5087940.1"/>
    <property type="molecule type" value="Genomic_DNA"/>
</dbReference>
<dbReference type="SUPFAM" id="SSF51419">
    <property type="entry name" value="PLP-binding barrel"/>
    <property type="match status" value="1"/>
</dbReference>
<comment type="catalytic activity">
    <reaction evidence="4">
        <text>L-alanine = D-alanine</text>
        <dbReference type="Rhea" id="RHEA:20249"/>
        <dbReference type="ChEBI" id="CHEBI:57416"/>
        <dbReference type="ChEBI" id="CHEBI:57972"/>
        <dbReference type="EC" id="5.1.1.1"/>
    </reaction>
</comment>
<gene>
    <name evidence="6" type="primary">alr</name>
    <name evidence="6" type="ORF">GCM10023337_08940</name>
</gene>
<evidence type="ECO:0000313" key="7">
    <source>
        <dbReference type="Proteomes" id="UP001500227"/>
    </source>
</evidence>
<evidence type="ECO:0000259" key="5">
    <source>
        <dbReference type="SMART" id="SM01005"/>
    </source>
</evidence>
<dbReference type="PANTHER" id="PTHR30511:SF0">
    <property type="entry name" value="ALANINE RACEMASE, CATABOLIC-RELATED"/>
    <property type="match status" value="1"/>
</dbReference>
<keyword evidence="7" id="KW-1185">Reference proteome</keyword>